<proteinExistence type="predicted"/>
<dbReference type="Pfam" id="PF00172">
    <property type="entry name" value="Zn_clus"/>
    <property type="match status" value="1"/>
</dbReference>
<dbReference type="GO" id="GO:0008270">
    <property type="term" value="F:zinc ion binding"/>
    <property type="evidence" value="ECO:0007669"/>
    <property type="project" value="InterPro"/>
</dbReference>
<comment type="caution">
    <text evidence="5">The sequence shown here is derived from an EMBL/GenBank/DDBJ whole genome shotgun (WGS) entry which is preliminary data.</text>
</comment>
<dbReference type="CDD" id="cd12148">
    <property type="entry name" value="fungal_TF_MHR"/>
    <property type="match status" value="1"/>
</dbReference>
<dbReference type="CDD" id="cd00067">
    <property type="entry name" value="GAL4"/>
    <property type="match status" value="1"/>
</dbReference>
<name>A0AAW0DJQ4_9AGAR</name>
<dbReference type="AlphaFoldDB" id="A0AAW0DJQ4"/>
<feature type="compositionally biased region" description="Acidic residues" evidence="3">
    <location>
        <begin position="693"/>
        <end position="702"/>
    </location>
</feature>
<keyword evidence="6" id="KW-1185">Reference proteome</keyword>
<dbReference type="InterPro" id="IPR001138">
    <property type="entry name" value="Zn2Cys6_DnaBD"/>
</dbReference>
<dbReference type="EMBL" id="JAWWNJ010000008">
    <property type="protein sequence ID" value="KAK7050744.1"/>
    <property type="molecule type" value="Genomic_DNA"/>
</dbReference>
<feature type="region of interest" description="Disordered" evidence="3">
    <location>
        <begin position="677"/>
        <end position="705"/>
    </location>
</feature>
<dbReference type="PROSITE" id="PS50048">
    <property type="entry name" value="ZN2_CY6_FUNGAL_2"/>
    <property type="match status" value="1"/>
</dbReference>
<feature type="compositionally biased region" description="Low complexity" evidence="3">
    <location>
        <begin position="120"/>
        <end position="131"/>
    </location>
</feature>
<dbReference type="SMART" id="SM00906">
    <property type="entry name" value="Fungal_trans"/>
    <property type="match status" value="1"/>
</dbReference>
<reference evidence="5 6" key="1">
    <citation type="journal article" date="2024" name="J Genomics">
        <title>Draft genome sequencing and assembly of Favolaschia claudopus CIRM-BRFM 2984 isolated from oak limbs.</title>
        <authorList>
            <person name="Navarro D."/>
            <person name="Drula E."/>
            <person name="Chaduli D."/>
            <person name="Cazenave R."/>
            <person name="Ahrendt S."/>
            <person name="Wang J."/>
            <person name="Lipzen A."/>
            <person name="Daum C."/>
            <person name="Barry K."/>
            <person name="Grigoriev I.V."/>
            <person name="Favel A."/>
            <person name="Rosso M.N."/>
            <person name="Martin F."/>
        </authorList>
    </citation>
    <scope>NUCLEOTIDE SEQUENCE [LARGE SCALE GENOMIC DNA]</scope>
    <source>
        <strain evidence="5 6">CIRM-BRFM 2984</strain>
    </source>
</reference>
<keyword evidence="2" id="KW-0539">Nucleus</keyword>
<dbReference type="InterPro" id="IPR007219">
    <property type="entry name" value="XnlR_reg_dom"/>
</dbReference>
<dbReference type="Proteomes" id="UP001362999">
    <property type="component" value="Unassembled WGS sequence"/>
</dbReference>
<evidence type="ECO:0000313" key="5">
    <source>
        <dbReference type="EMBL" id="KAK7050744.1"/>
    </source>
</evidence>
<evidence type="ECO:0000256" key="1">
    <source>
        <dbReference type="ARBA" id="ARBA00022723"/>
    </source>
</evidence>
<accession>A0AAW0DJQ4</accession>
<feature type="domain" description="Zn(2)-C6 fungal-type" evidence="4">
    <location>
        <begin position="23"/>
        <end position="56"/>
    </location>
</feature>
<keyword evidence="1" id="KW-0479">Metal-binding</keyword>
<evidence type="ECO:0000256" key="2">
    <source>
        <dbReference type="ARBA" id="ARBA00023242"/>
    </source>
</evidence>
<evidence type="ECO:0000256" key="3">
    <source>
        <dbReference type="SAM" id="MobiDB-lite"/>
    </source>
</evidence>
<dbReference type="Gene3D" id="4.10.240.10">
    <property type="entry name" value="Zn(2)-C6 fungal-type DNA-binding domain"/>
    <property type="match status" value="1"/>
</dbReference>
<feature type="region of interest" description="Disordered" evidence="3">
    <location>
        <begin position="849"/>
        <end position="874"/>
    </location>
</feature>
<protein>
    <submittedName>
        <fullName evidence="5">Zn(2)-C6 fungal-type domain-containing protein</fullName>
    </submittedName>
</protein>
<dbReference type="SMART" id="SM00066">
    <property type="entry name" value="GAL4"/>
    <property type="match status" value="1"/>
</dbReference>
<dbReference type="PROSITE" id="PS00463">
    <property type="entry name" value="ZN2_CY6_FUNGAL_1"/>
    <property type="match status" value="1"/>
</dbReference>
<dbReference type="GO" id="GO:0000981">
    <property type="term" value="F:DNA-binding transcription factor activity, RNA polymerase II-specific"/>
    <property type="evidence" value="ECO:0007669"/>
    <property type="project" value="InterPro"/>
</dbReference>
<organism evidence="5 6">
    <name type="scientific">Favolaschia claudopus</name>
    <dbReference type="NCBI Taxonomy" id="2862362"/>
    <lineage>
        <taxon>Eukaryota</taxon>
        <taxon>Fungi</taxon>
        <taxon>Dikarya</taxon>
        <taxon>Basidiomycota</taxon>
        <taxon>Agaricomycotina</taxon>
        <taxon>Agaricomycetes</taxon>
        <taxon>Agaricomycetidae</taxon>
        <taxon>Agaricales</taxon>
        <taxon>Marasmiineae</taxon>
        <taxon>Mycenaceae</taxon>
        <taxon>Favolaschia</taxon>
    </lineage>
</organism>
<dbReference type="SUPFAM" id="SSF57701">
    <property type="entry name" value="Zn2/Cys6 DNA-binding domain"/>
    <property type="match status" value="1"/>
</dbReference>
<feature type="region of interest" description="Disordered" evidence="3">
    <location>
        <begin position="204"/>
        <end position="228"/>
    </location>
</feature>
<evidence type="ECO:0000313" key="6">
    <source>
        <dbReference type="Proteomes" id="UP001362999"/>
    </source>
</evidence>
<sequence>MSSDEGDTLEPIVPQKKRRIQRACDICRQKRRACDGLRSVNRKCSYCIENGTECIYSGAPITTKRQSYTEVLEARLAQTEKLLRKLTAEKDRNTSSSSPDAPTTGEWSKNSPILQHSKHGSSSNTSPSSDSPQAIDDAPIKMAAMLLRNLNDREGAEDDESVTMELMKRIQGMKISTHGESFLGKSSGALLIKTALELKEEYTSSTSTSTSSSSAAAPPYSSDIETQEKLGGWKNRRKEYWTATPWQTHPSRPRYTFPPAPLLASLTALYFAHSNAFTPLLHRPSFDLALADNLHLRNEKIGAIVLGVCAVASRFSDDPRVFDPAKPLDCGWPFFHQLSTDLECLYTTPGIWDLQRCCLAIQFYEGTVPQANWTLVGVGIRMAQEVGAHRRQAAPHTPAKELWRRAFWTLVSYDRMVSCALGRPCAMGYEDFDIQLPTECDDQYWENSDPAKAFQQPEGQPSRVAFFNAYLRLSNILAFVLHLLYSTNKTRDLVPTNDTSWEATLVAELDSALNKWVDEIPPHLNWEKHRKGGTDYLFFKQAALLSCTYYQVQMTIHRPFIPMMRKAPTTLPSHSICTNAARGSAAIADVWRKRVNDPPTIALLTTLTTAGIILLLNVWSAKRTGLAPHMNTTINEVHKCMQAISVFEPRWQMAGIFGDILSELANVGEIPLPAIPAARATHPPNRRKRSLEIDSDDGDSNDTADANAGADIIVRQQQSGTNATVVDPDALLLLRQDQHPHDEFAWLGALNPDAAYMASLPMYGADLGRVPVFPPPPEPEWILPPNSTNSTPTALTNPHPNPTPTPTPIPVHATAAASMQGTAAPAAEQPNAFTWWPSFQPIQPLDADVSHQQQEQYFSTPPPPSQAGSAQSQTAEDVLKLFENDAMALLKNAPTGLGADDWSAYFSIMNGLDREAGSS</sequence>
<dbReference type="Pfam" id="PF04082">
    <property type="entry name" value="Fungal_trans"/>
    <property type="match status" value="1"/>
</dbReference>
<dbReference type="GO" id="GO:0003677">
    <property type="term" value="F:DNA binding"/>
    <property type="evidence" value="ECO:0007669"/>
    <property type="project" value="InterPro"/>
</dbReference>
<evidence type="ECO:0000259" key="4">
    <source>
        <dbReference type="PROSITE" id="PS50048"/>
    </source>
</evidence>
<dbReference type="InterPro" id="IPR050987">
    <property type="entry name" value="AtrR-like"/>
</dbReference>
<dbReference type="GO" id="GO:0006351">
    <property type="term" value="P:DNA-templated transcription"/>
    <property type="evidence" value="ECO:0007669"/>
    <property type="project" value="InterPro"/>
</dbReference>
<dbReference type="PANTHER" id="PTHR46910:SF38">
    <property type="entry name" value="ZN(2)-C6 FUNGAL-TYPE DOMAIN-CONTAINING PROTEIN"/>
    <property type="match status" value="1"/>
</dbReference>
<feature type="compositionally biased region" description="Low complexity" evidence="3">
    <location>
        <begin position="204"/>
        <end position="222"/>
    </location>
</feature>
<dbReference type="InterPro" id="IPR036864">
    <property type="entry name" value="Zn2-C6_fun-type_DNA-bd_sf"/>
</dbReference>
<gene>
    <name evidence="5" type="ORF">R3P38DRAFT_3387551</name>
</gene>
<dbReference type="PANTHER" id="PTHR46910">
    <property type="entry name" value="TRANSCRIPTION FACTOR PDR1"/>
    <property type="match status" value="1"/>
</dbReference>
<feature type="compositionally biased region" description="Polar residues" evidence="3">
    <location>
        <begin position="94"/>
        <end position="114"/>
    </location>
</feature>
<feature type="region of interest" description="Disordered" evidence="3">
    <location>
        <begin position="86"/>
        <end position="135"/>
    </location>
</feature>